<dbReference type="Proteomes" id="UP000231962">
    <property type="component" value="Unassembled WGS sequence"/>
</dbReference>
<evidence type="ECO:0000313" key="5">
    <source>
        <dbReference type="Proteomes" id="UP000231990"/>
    </source>
</evidence>
<evidence type="ECO:0008006" key="6">
    <source>
        <dbReference type="Google" id="ProtNLM"/>
    </source>
</evidence>
<name>A0A2M9ZT10_9LEPT</name>
<evidence type="ECO:0000313" key="4">
    <source>
        <dbReference type="Proteomes" id="UP000231962"/>
    </source>
</evidence>
<dbReference type="Proteomes" id="UP000231990">
    <property type="component" value="Unassembled WGS sequence"/>
</dbReference>
<sequence>MSKCIYCGTSLRDWKDHGKIGCAHCLNLFQSDYIRYIPSREKEDWEPPKRVPLFKEWKKLSSEPIHRLAKRIDSWKLPFSYRFRITRNPKGSVYPIRLSKSIAPEKVLQKCLPDILEEILSENETESSNTKRSKSFSETIAPRSRSNNRIRSSLYSNGGRLLFGDEDQVRWEFVTDSLFELETVLNSNFLEKFWKPQVFDYKEGIGYISSCPTNSGEGDKLSVAIPFGLSQTGELDGFVLPENWGFYREDVIERIVFFRKNFGLVRKNSFFNFVSYLALLVRGRVEGEKSSHTCQYF</sequence>
<feature type="region of interest" description="Disordered" evidence="1">
    <location>
        <begin position="123"/>
        <end position="144"/>
    </location>
</feature>
<keyword evidence="4" id="KW-1185">Reference proteome</keyword>
<evidence type="ECO:0000256" key="1">
    <source>
        <dbReference type="SAM" id="MobiDB-lite"/>
    </source>
</evidence>
<comment type="caution">
    <text evidence="3">The sequence shown here is derived from an EMBL/GenBank/DDBJ whole genome shotgun (WGS) entry which is preliminary data.</text>
</comment>
<accession>A0A2M9ZT10</accession>
<gene>
    <name evidence="2" type="ORF">CH360_01730</name>
    <name evidence="3" type="ORF">CH373_01730</name>
</gene>
<dbReference type="SUPFAM" id="SSF55931">
    <property type="entry name" value="Glutamine synthetase/guanido kinase"/>
    <property type="match status" value="1"/>
</dbReference>
<organism evidence="3 5">
    <name type="scientific">Leptospira perolatii</name>
    <dbReference type="NCBI Taxonomy" id="2023191"/>
    <lineage>
        <taxon>Bacteria</taxon>
        <taxon>Pseudomonadati</taxon>
        <taxon>Spirochaetota</taxon>
        <taxon>Spirochaetia</taxon>
        <taxon>Leptospirales</taxon>
        <taxon>Leptospiraceae</taxon>
        <taxon>Leptospira</taxon>
    </lineage>
</organism>
<dbReference type="OrthoDB" id="9791353at2"/>
<protein>
    <recommendedName>
        <fullName evidence="6">ATP--guanido phosphotransferase</fullName>
    </recommendedName>
</protein>
<reference evidence="4 5" key="1">
    <citation type="submission" date="2017-07" db="EMBL/GenBank/DDBJ databases">
        <title>Leptospira spp. isolated from tropical soils.</title>
        <authorList>
            <person name="Thibeaux R."/>
            <person name="Iraola G."/>
            <person name="Ferres I."/>
            <person name="Bierque E."/>
            <person name="Girault D."/>
            <person name="Soupe-Gilbert M.-E."/>
            <person name="Picardeau M."/>
            <person name="Goarant C."/>
        </authorList>
    </citation>
    <scope>NUCLEOTIDE SEQUENCE [LARGE SCALE GENOMIC DNA]</scope>
    <source>
        <strain evidence="3 5">FH1-B-B1</strain>
        <strain evidence="2 4">FH1-B-C1</strain>
    </source>
</reference>
<dbReference type="AlphaFoldDB" id="A0A2M9ZT10"/>
<dbReference type="RefSeq" id="WP_100712563.1">
    <property type="nucleotide sequence ID" value="NZ_NPDY01000001.1"/>
</dbReference>
<dbReference type="EMBL" id="NPDZ01000001">
    <property type="protein sequence ID" value="PJZ75196.1"/>
    <property type="molecule type" value="Genomic_DNA"/>
</dbReference>
<evidence type="ECO:0000313" key="2">
    <source>
        <dbReference type="EMBL" id="PJZ71580.1"/>
    </source>
</evidence>
<dbReference type="InterPro" id="IPR014746">
    <property type="entry name" value="Gln_synth/guanido_kin_cat_dom"/>
</dbReference>
<evidence type="ECO:0000313" key="3">
    <source>
        <dbReference type="EMBL" id="PJZ75196.1"/>
    </source>
</evidence>
<dbReference type="EMBL" id="NPDY01000001">
    <property type="protein sequence ID" value="PJZ71580.1"/>
    <property type="molecule type" value="Genomic_DNA"/>
</dbReference>
<proteinExistence type="predicted"/>
<dbReference type="GO" id="GO:0003824">
    <property type="term" value="F:catalytic activity"/>
    <property type="evidence" value="ECO:0007669"/>
    <property type="project" value="InterPro"/>
</dbReference>